<keyword evidence="3" id="KW-1185">Reference proteome</keyword>
<dbReference type="AlphaFoldDB" id="A0AAN9NQB9"/>
<reference evidence="2 3" key="1">
    <citation type="submission" date="2024-01" db="EMBL/GenBank/DDBJ databases">
        <title>The genomes of 5 underutilized Papilionoideae crops provide insights into root nodulation and disease resistanc.</title>
        <authorList>
            <person name="Jiang F."/>
        </authorList>
    </citation>
    <scope>NUCLEOTIDE SEQUENCE [LARGE SCALE GENOMIC DNA]</scope>
    <source>
        <strain evidence="2">JINMINGXINNONG_FW02</strain>
        <tissue evidence="2">Leaves</tissue>
    </source>
</reference>
<sequence>MMRGREARSTQRHGGHDTGQKPNKPNYDGYGSSDSISSSETYVEETACSVNSCEEEARKWDQKGRWSRGEVIGGEVAGEGEHIRGEVVGEGVQTEHMTKCLVFEEAKSKGVECQRKGNEGFAIEEKVTQKFSEEAVFLNTSNHRFAPLCNSPYQQDDLAMLVVDVEW</sequence>
<feature type="region of interest" description="Disordered" evidence="1">
    <location>
        <begin position="1"/>
        <end position="38"/>
    </location>
</feature>
<dbReference type="Proteomes" id="UP001374584">
    <property type="component" value="Unassembled WGS sequence"/>
</dbReference>
<feature type="compositionally biased region" description="Low complexity" evidence="1">
    <location>
        <begin position="27"/>
        <end position="38"/>
    </location>
</feature>
<gene>
    <name evidence="2" type="ORF">VNO80_02914</name>
</gene>
<evidence type="ECO:0000256" key="1">
    <source>
        <dbReference type="SAM" id="MobiDB-lite"/>
    </source>
</evidence>
<evidence type="ECO:0000313" key="3">
    <source>
        <dbReference type="Proteomes" id="UP001374584"/>
    </source>
</evidence>
<accession>A0AAN9NQB9</accession>
<name>A0AAN9NQB9_PHACN</name>
<comment type="caution">
    <text evidence="2">The sequence shown here is derived from an EMBL/GenBank/DDBJ whole genome shotgun (WGS) entry which is preliminary data.</text>
</comment>
<feature type="compositionally biased region" description="Basic and acidic residues" evidence="1">
    <location>
        <begin position="1"/>
        <end position="19"/>
    </location>
</feature>
<organism evidence="2 3">
    <name type="scientific">Phaseolus coccineus</name>
    <name type="common">Scarlet runner bean</name>
    <name type="synonym">Phaseolus multiflorus</name>
    <dbReference type="NCBI Taxonomy" id="3886"/>
    <lineage>
        <taxon>Eukaryota</taxon>
        <taxon>Viridiplantae</taxon>
        <taxon>Streptophyta</taxon>
        <taxon>Embryophyta</taxon>
        <taxon>Tracheophyta</taxon>
        <taxon>Spermatophyta</taxon>
        <taxon>Magnoliopsida</taxon>
        <taxon>eudicotyledons</taxon>
        <taxon>Gunneridae</taxon>
        <taxon>Pentapetalae</taxon>
        <taxon>rosids</taxon>
        <taxon>fabids</taxon>
        <taxon>Fabales</taxon>
        <taxon>Fabaceae</taxon>
        <taxon>Papilionoideae</taxon>
        <taxon>50 kb inversion clade</taxon>
        <taxon>NPAAA clade</taxon>
        <taxon>indigoferoid/millettioid clade</taxon>
        <taxon>Phaseoleae</taxon>
        <taxon>Phaseolus</taxon>
    </lineage>
</organism>
<proteinExistence type="predicted"/>
<evidence type="ECO:0000313" key="2">
    <source>
        <dbReference type="EMBL" id="KAK7377489.1"/>
    </source>
</evidence>
<dbReference type="EMBL" id="JAYMYR010000002">
    <property type="protein sequence ID" value="KAK7377489.1"/>
    <property type="molecule type" value="Genomic_DNA"/>
</dbReference>
<protein>
    <submittedName>
        <fullName evidence="2">Uncharacterized protein</fullName>
    </submittedName>
</protein>